<dbReference type="AlphaFoldDB" id="A0A1I4IPD4"/>
<accession>A0A1I4IPD4</accession>
<dbReference type="RefSeq" id="WP_074902475.1">
    <property type="nucleotide sequence ID" value="NZ_FOUB01000001.1"/>
</dbReference>
<evidence type="ECO:0008006" key="4">
    <source>
        <dbReference type="Google" id="ProtNLM"/>
    </source>
</evidence>
<dbReference type="InterPro" id="IPR029058">
    <property type="entry name" value="AB_hydrolase_fold"/>
</dbReference>
<organism evidence="2 3">
    <name type="scientific">Nitrosomonas communis</name>
    <dbReference type="NCBI Taxonomy" id="44574"/>
    <lineage>
        <taxon>Bacteria</taxon>
        <taxon>Pseudomonadati</taxon>
        <taxon>Pseudomonadota</taxon>
        <taxon>Betaproteobacteria</taxon>
        <taxon>Nitrosomonadales</taxon>
        <taxon>Nitrosomonadaceae</taxon>
        <taxon>Nitrosomonas</taxon>
    </lineage>
</organism>
<dbReference type="Gene3D" id="3.40.50.1820">
    <property type="entry name" value="alpha/beta hydrolase"/>
    <property type="match status" value="1"/>
</dbReference>
<reference evidence="3" key="1">
    <citation type="submission" date="2016-10" db="EMBL/GenBank/DDBJ databases">
        <authorList>
            <person name="Varghese N."/>
            <person name="Submissions S."/>
        </authorList>
    </citation>
    <scope>NUCLEOTIDE SEQUENCE [LARGE SCALE GENOMIC DNA]</scope>
    <source>
        <strain evidence="3">Nm44</strain>
    </source>
</reference>
<evidence type="ECO:0000256" key="1">
    <source>
        <dbReference type="SAM" id="SignalP"/>
    </source>
</evidence>
<dbReference type="SUPFAM" id="SSF53474">
    <property type="entry name" value="alpha/beta-Hydrolases"/>
    <property type="match status" value="1"/>
</dbReference>
<feature type="signal peptide" evidence="1">
    <location>
        <begin position="1"/>
        <end position="25"/>
    </location>
</feature>
<keyword evidence="3" id="KW-1185">Reference proteome</keyword>
<evidence type="ECO:0000313" key="2">
    <source>
        <dbReference type="EMBL" id="SFL56218.1"/>
    </source>
</evidence>
<sequence length="704" mass="76032">MNTHLRRLKVRFIAFSLLLPLSVAAAITETELAGNPLTQYPFFEYVRAFNVDAPVNVAIDPTRFPAIVGVTCDVYVVNHKSASDWAMNPGLVDVTPGGMQTHTFSAGTIQENTFEVTAASTLDANAGEALGVPYDVVLDCDQNGSLSDGDYIDGLSGEAGLYMVSDTTVAGPHPVSELVYNLDSTVAADFGIPGNKLGQDLYFPTNIAAMGRLPLVIISRGNGHNFRWYDHIGNHLASYGYVVMSHDNNTQPGPEFAATTTLGHTDAFIDQAEAGAIADGALVGHLDTRRIVWIGHSRGAEGVAIAYHRLFDGTATPTHYGRSDIRLISSMLPTDFNGSDIANPHDANYHLWTASGDSDVDGSAGNECSDDGVNFLERCQTFHLLDRATGYKQSTIVQGTGHAWFHNGGDSSSSSWFTGPCSIGETNTHLILLGYLLPLVKHYVEGNVPALDFLTRQYESFNPIGVPTDDPCIVVTHEYRNGAADGNFIIDDYQTQPETNVSSSGAAVTFDVENLTEGRLDDNNSDFDWNASDPFNGATQAGTTDSLTMRSDNSRGVVFDWTDADHFYEWQVPAGGNDFTRFKFLSFRGAQGTRHPNTVAELGDLTFTVTLRDGAGVVSHINIGAYGGGLEEPYQRDGGWHNEMETVRLRTTDFANNGTGINLTSIVAIRFNVGPSFGSSKGRIVIDDLMLTNDLPPHSLTVVE</sequence>
<feature type="chain" id="PRO_5010231486" description="Alpha/beta hydrolase family protein" evidence="1">
    <location>
        <begin position="26"/>
        <end position="704"/>
    </location>
</feature>
<dbReference type="OrthoDB" id="5504996at2"/>
<keyword evidence="1" id="KW-0732">Signal</keyword>
<proteinExistence type="predicted"/>
<gene>
    <name evidence="2" type="ORF">SAMN05421863_10017</name>
</gene>
<protein>
    <recommendedName>
        <fullName evidence="4">Alpha/beta hydrolase family protein</fullName>
    </recommendedName>
</protein>
<dbReference type="Proteomes" id="UP000183287">
    <property type="component" value="Unassembled WGS sequence"/>
</dbReference>
<dbReference type="EMBL" id="FOUB01000001">
    <property type="protein sequence ID" value="SFL56218.1"/>
    <property type="molecule type" value="Genomic_DNA"/>
</dbReference>
<evidence type="ECO:0000313" key="3">
    <source>
        <dbReference type="Proteomes" id="UP000183287"/>
    </source>
</evidence>
<name>A0A1I4IPD4_9PROT</name>